<comment type="domain">
    <text evidence="5">The PRC barrel domain binds ribosomal protein uS19.</text>
</comment>
<evidence type="ECO:0000256" key="5">
    <source>
        <dbReference type="HAMAP-Rule" id="MF_00014"/>
    </source>
</evidence>
<dbReference type="GO" id="GO:0005737">
    <property type="term" value="C:cytoplasm"/>
    <property type="evidence" value="ECO:0007669"/>
    <property type="project" value="UniProtKB-SubCell"/>
</dbReference>
<evidence type="ECO:0000256" key="2">
    <source>
        <dbReference type="ARBA" id="ARBA00022517"/>
    </source>
</evidence>
<keyword evidence="1 5" id="KW-0963">Cytoplasm</keyword>
<keyword evidence="3 5" id="KW-0698">rRNA processing</keyword>
<reference evidence="8 9" key="1">
    <citation type="submission" date="2017-08" db="EMBL/GenBank/DDBJ databases">
        <title>Substantial Increase in Enzyme Production by Combined Drug-Resistance Mutations in Paenibacillus agaridevorans.</title>
        <authorList>
            <person name="Tanaka Y."/>
            <person name="Funane K."/>
            <person name="Hosaka T."/>
            <person name="Shiwa Y."/>
            <person name="Fujita N."/>
            <person name="Miyazaki T."/>
            <person name="Yoshikawa H."/>
            <person name="Murakami K."/>
            <person name="Kasahara K."/>
            <person name="Inaoka T."/>
            <person name="Hiraga Y."/>
            <person name="Ochi K."/>
        </authorList>
    </citation>
    <scope>NUCLEOTIDE SEQUENCE [LARGE SCALE GENOMIC DNA]</scope>
    <source>
        <strain evidence="8 9">T-3040</strain>
    </source>
</reference>
<dbReference type="RefSeq" id="WP_087572618.1">
    <property type="nucleotide sequence ID" value="NZ_BDQX01000243.1"/>
</dbReference>
<dbReference type="Pfam" id="PF01782">
    <property type="entry name" value="RimM"/>
    <property type="match status" value="1"/>
</dbReference>
<dbReference type="Pfam" id="PF05239">
    <property type="entry name" value="PRC"/>
    <property type="match status" value="1"/>
</dbReference>
<dbReference type="InterPro" id="IPR002676">
    <property type="entry name" value="RimM_N"/>
</dbReference>
<dbReference type="GO" id="GO:0043022">
    <property type="term" value="F:ribosome binding"/>
    <property type="evidence" value="ECO:0007669"/>
    <property type="project" value="InterPro"/>
</dbReference>
<comment type="similarity">
    <text evidence="5">Belongs to the RimM family.</text>
</comment>
<keyword evidence="4 5" id="KW-0143">Chaperone</keyword>
<dbReference type="InterPro" id="IPR011033">
    <property type="entry name" value="PRC_barrel-like_sf"/>
</dbReference>
<dbReference type="GO" id="GO:0005840">
    <property type="term" value="C:ribosome"/>
    <property type="evidence" value="ECO:0007669"/>
    <property type="project" value="InterPro"/>
</dbReference>
<dbReference type="GO" id="GO:0042274">
    <property type="term" value="P:ribosomal small subunit biogenesis"/>
    <property type="evidence" value="ECO:0007669"/>
    <property type="project" value="UniProtKB-UniRule"/>
</dbReference>
<dbReference type="SUPFAM" id="SSF50447">
    <property type="entry name" value="Translation proteins"/>
    <property type="match status" value="1"/>
</dbReference>
<dbReference type="EMBL" id="BDQX01000243">
    <property type="protein sequence ID" value="GBG09568.1"/>
    <property type="molecule type" value="Genomic_DNA"/>
</dbReference>
<dbReference type="PANTHER" id="PTHR33692:SF1">
    <property type="entry name" value="RIBOSOME MATURATION FACTOR RIMM"/>
    <property type="match status" value="1"/>
</dbReference>
<dbReference type="GO" id="GO:0006364">
    <property type="term" value="P:rRNA processing"/>
    <property type="evidence" value="ECO:0007669"/>
    <property type="project" value="UniProtKB-UniRule"/>
</dbReference>
<sequence>MDGKWYTVGKLVNTHGIRGDVKVLPQTDFAEQRFAPGSKLMLVNEENGKNLQVKVTSSRLQKNVYIVKLEGFNNINEIEPYKGWTLKIAESEQGKLEEGEYYYHEIIGCRVVTEEGEELGEITEILSPGANDVWVVKGAGPKRKEILLPVIDDVVLTIQPADKLVTVRLMEGLI</sequence>
<dbReference type="PANTHER" id="PTHR33692">
    <property type="entry name" value="RIBOSOME MATURATION FACTOR RIMM"/>
    <property type="match status" value="1"/>
</dbReference>
<dbReference type="SUPFAM" id="SSF50346">
    <property type="entry name" value="PRC-barrel domain"/>
    <property type="match status" value="1"/>
</dbReference>
<evidence type="ECO:0000313" key="9">
    <source>
        <dbReference type="Proteomes" id="UP000245202"/>
    </source>
</evidence>
<name>A0A2R5EWX9_9BACL</name>
<dbReference type="HAMAP" id="MF_00014">
    <property type="entry name" value="Ribosome_mat_RimM"/>
    <property type="match status" value="1"/>
</dbReference>
<organism evidence="8 9">
    <name type="scientific">Paenibacillus agaridevorans</name>
    <dbReference type="NCBI Taxonomy" id="171404"/>
    <lineage>
        <taxon>Bacteria</taxon>
        <taxon>Bacillati</taxon>
        <taxon>Bacillota</taxon>
        <taxon>Bacilli</taxon>
        <taxon>Bacillales</taxon>
        <taxon>Paenibacillaceae</taxon>
        <taxon>Paenibacillus</taxon>
    </lineage>
</organism>
<comment type="function">
    <text evidence="5">An accessory protein needed during the final step in the assembly of 30S ribosomal subunit, possibly for assembly of the head region. Essential for efficient processing of 16S rRNA. May be needed both before and after RbfA during the maturation of 16S rRNA. It has affinity for free ribosomal 30S subunits but not for 70S ribosomes.</text>
</comment>
<accession>A0A2R5EWX9</accession>
<evidence type="ECO:0000259" key="7">
    <source>
        <dbReference type="Pfam" id="PF05239"/>
    </source>
</evidence>
<feature type="domain" description="PRC-barrel" evidence="7">
    <location>
        <begin position="98"/>
        <end position="173"/>
    </location>
</feature>
<evidence type="ECO:0000259" key="6">
    <source>
        <dbReference type="Pfam" id="PF01782"/>
    </source>
</evidence>
<dbReference type="NCBIfam" id="TIGR02273">
    <property type="entry name" value="16S_RimM"/>
    <property type="match status" value="1"/>
</dbReference>
<dbReference type="InterPro" id="IPR011961">
    <property type="entry name" value="RimM"/>
</dbReference>
<protein>
    <recommendedName>
        <fullName evidence="5">Ribosome maturation factor RimM</fullName>
    </recommendedName>
</protein>
<dbReference type="InterPro" id="IPR027275">
    <property type="entry name" value="PRC-brl_dom"/>
</dbReference>
<gene>
    <name evidence="5" type="primary">rimM</name>
    <name evidence="8" type="ORF">PAT3040_04224</name>
</gene>
<comment type="subunit">
    <text evidence="5">Binds ribosomal protein uS19.</text>
</comment>
<dbReference type="Gene3D" id="2.40.30.60">
    <property type="entry name" value="RimM"/>
    <property type="match status" value="1"/>
</dbReference>
<dbReference type="Gene3D" id="2.30.30.240">
    <property type="entry name" value="PRC-barrel domain"/>
    <property type="match status" value="1"/>
</dbReference>
<comment type="subcellular location">
    <subcellularLocation>
        <location evidence="5">Cytoplasm</location>
    </subcellularLocation>
</comment>
<comment type="caution">
    <text evidence="8">The sequence shown here is derived from an EMBL/GenBank/DDBJ whole genome shotgun (WGS) entry which is preliminary data.</text>
</comment>
<evidence type="ECO:0000256" key="1">
    <source>
        <dbReference type="ARBA" id="ARBA00022490"/>
    </source>
</evidence>
<dbReference type="AlphaFoldDB" id="A0A2R5EWX9"/>
<keyword evidence="9" id="KW-1185">Reference proteome</keyword>
<dbReference type="Proteomes" id="UP000245202">
    <property type="component" value="Unassembled WGS sequence"/>
</dbReference>
<proteinExistence type="inferred from homology"/>
<keyword evidence="2 5" id="KW-0690">Ribosome biogenesis</keyword>
<evidence type="ECO:0000256" key="3">
    <source>
        <dbReference type="ARBA" id="ARBA00022552"/>
    </source>
</evidence>
<dbReference type="InterPro" id="IPR036976">
    <property type="entry name" value="RimM_N_sf"/>
</dbReference>
<evidence type="ECO:0000313" key="8">
    <source>
        <dbReference type="EMBL" id="GBG09568.1"/>
    </source>
</evidence>
<evidence type="ECO:0000256" key="4">
    <source>
        <dbReference type="ARBA" id="ARBA00023186"/>
    </source>
</evidence>
<feature type="domain" description="RimM N-terminal" evidence="6">
    <location>
        <begin position="7"/>
        <end position="91"/>
    </location>
</feature>
<dbReference type="InterPro" id="IPR009000">
    <property type="entry name" value="Transl_B-barrel_sf"/>
</dbReference>